<evidence type="ECO:0000256" key="4">
    <source>
        <dbReference type="ARBA" id="ARBA00022679"/>
    </source>
</evidence>
<reference evidence="10 11" key="2">
    <citation type="submission" date="2019-05" db="EMBL/GenBank/DDBJ databases">
        <title>Genome evolution of the obligate endosymbiont Buchnera aphidicola.</title>
        <authorList>
            <person name="Moran N.A."/>
        </authorList>
    </citation>
    <scope>NUCLEOTIDE SEQUENCE [LARGE SCALE GENOMIC DNA]</scope>
    <source>
        <strain evidence="10 11">Rpa</strain>
    </source>
</reference>
<dbReference type="AlphaFoldDB" id="A0A4D6Y5S0"/>
<dbReference type="GO" id="GO:0003723">
    <property type="term" value="F:RNA binding"/>
    <property type="evidence" value="ECO:0007669"/>
    <property type="project" value="UniProtKB-UniRule"/>
</dbReference>
<feature type="domain" description="Ribosomal RNA adenine methylase transferase N-terminal" evidence="9">
    <location>
        <begin position="24"/>
        <end position="196"/>
    </location>
</feature>
<feature type="binding site" evidence="7 8">
    <location>
        <position position="17"/>
    </location>
    <ligand>
        <name>S-adenosyl-L-methionine</name>
        <dbReference type="ChEBI" id="CHEBI:59789"/>
    </ligand>
</feature>
<dbReference type="InterPro" id="IPR020598">
    <property type="entry name" value="rRNA_Ade_methylase_Trfase_N"/>
</dbReference>
<evidence type="ECO:0000256" key="1">
    <source>
        <dbReference type="ARBA" id="ARBA00022490"/>
    </source>
</evidence>
<keyword evidence="3 7" id="KW-0489">Methyltransferase</keyword>
<evidence type="ECO:0000256" key="2">
    <source>
        <dbReference type="ARBA" id="ARBA00022552"/>
    </source>
</evidence>
<protein>
    <recommendedName>
        <fullName evidence="7">Ribosomal RNA small subunit methyltransferase A</fullName>
        <ecNumber evidence="7">2.1.1.182</ecNumber>
    </recommendedName>
    <alternativeName>
        <fullName evidence="7">16S rRNA (adenine(1518)-N(6)/adenine(1519)-N(6))-dimethyltransferase</fullName>
    </alternativeName>
    <alternativeName>
        <fullName evidence="7">16S rRNA dimethyladenosine transferase</fullName>
    </alternativeName>
    <alternativeName>
        <fullName evidence="7">16S rRNA dimethylase</fullName>
    </alternativeName>
    <alternativeName>
        <fullName evidence="7">S-adenosylmethionine-6-N', N'-adenosyl(rRNA) dimethyltransferase</fullName>
    </alternativeName>
</protein>
<keyword evidence="4 7" id="KW-0808">Transferase</keyword>
<comment type="function">
    <text evidence="7">Specifically dimethylates two adjacent adenosines (A1518 and A1519) in the loop of a conserved hairpin near the 3'-end of 16S rRNA in the 30S particle. May play a critical role in biogenesis of 30S subunits.</text>
</comment>
<dbReference type="GO" id="GO:0005829">
    <property type="term" value="C:cytosol"/>
    <property type="evidence" value="ECO:0007669"/>
    <property type="project" value="TreeGrafter"/>
</dbReference>
<dbReference type="Pfam" id="PF00398">
    <property type="entry name" value="RrnaAD"/>
    <property type="match status" value="1"/>
</dbReference>
<evidence type="ECO:0000256" key="5">
    <source>
        <dbReference type="ARBA" id="ARBA00022691"/>
    </source>
</evidence>
<evidence type="ECO:0000259" key="9">
    <source>
        <dbReference type="SMART" id="SM00650"/>
    </source>
</evidence>
<dbReference type="Gene3D" id="3.40.50.150">
    <property type="entry name" value="Vaccinia Virus protein VP39"/>
    <property type="match status" value="1"/>
</dbReference>
<evidence type="ECO:0000256" key="3">
    <source>
        <dbReference type="ARBA" id="ARBA00022603"/>
    </source>
</evidence>
<dbReference type="SUPFAM" id="SSF53335">
    <property type="entry name" value="S-adenosyl-L-methionine-dependent methyltransferases"/>
    <property type="match status" value="1"/>
</dbReference>
<evidence type="ECO:0000256" key="8">
    <source>
        <dbReference type="PROSITE-ProRule" id="PRU01026"/>
    </source>
</evidence>
<dbReference type="HAMAP" id="MF_00607">
    <property type="entry name" value="16SrRNA_methyltr_A"/>
    <property type="match status" value="1"/>
</dbReference>
<feature type="binding site" evidence="7 8">
    <location>
        <position position="19"/>
    </location>
    <ligand>
        <name>S-adenosyl-L-methionine</name>
        <dbReference type="ChEBI" id="CHEBI:59789"/>
    </ligand>
</feature>
<feature type="binding site" evidence="7 8">
    <location>
        <position position="44"/>
    </location>
    <ligand>
        <name>S-adenosyl-L-methionine</name>
        <dbReference type="ChEBI" id="CHEBI:59789"/>
    </ligand>
</feature>
<dbReference type="Gene3D" id="1.10.8.100">
    <property type="entry name" value="Ribosomal RNA adenine dimethylase-like, domain 2"/>
    <property type="match status" value="1"/>
</dbReference>
<reference evidence="10 11" key="1">
    <citation type="submission" date="2018-12" db="EMBL/GenBank/DDBJ databases">
        <authorList>
            <person name="Chong R.A."/>
        </authorList>
    </citation>
    <scope>NUCLEOTIDE SEQUENCE [LARGE SCALE GENOMIC DNA]</scope>
    <source>
        <strain evidence="10 11">Rpa</strain>
    </source>
</reference>
<dbReference type="PANTHER" id="PTHR11727">
    <property type="entry name" value="DIMETHYLADENOSINE TRANSFERASE"/>
    <property type="match status" value="1"/>
</dbReference>
<dbReference type="PROSITE" id="PS01131">
    <property type="entry name" value="RRNA_A_DIMETH"/>
    <property type="match status" value="1"/>
</dbReference>
<dbReference type="GO" id="GO:0052908">
    <property type="term" value="F:16S rRNA (adenine(1518)-N(6)/adenine(1519)-N(6))-dimethyltransferase activity"/>
    <property type="evidence" value="ECO:0007669"/>
    <property type="project" value="UniProtKB-EC"/>
</dbReference>
<dbReference type="PROSITE" id="PS51689">
    <property type="entry name" value="SAM_RNA_A_N6_MT"/>
    <property type="match status" value="1"/>
</dbReference>
<sequence>MNKKIKKHFPLKRLSQNFLINQDLIKKIVKFIDPQLQQTLVEIGPGLGALTKPVCSIIDELIVVEIDSNLLNFLKKHSFYSKLIVSCQDALIFDYYNVFYEKNQLIRIFGNLPYNIATSLLLCLFEKNKIIQDMNFMLQKEVAERLVASPGNKSYGRLSIIAQYYCNIKIIFNVSPENFRPIPKINSTFVNLIPYKKSPYFTHDIKILSYITNLAFQKRRKILRHSLGEIFSEKIFLRLNINPKLRAENLSILQYCELSNYIIENNIFKK</sequence>
<keyword evidence="1 7" id="KW-0963">Cytoplasm</keyword>
<feature type="binding site" evidence="7 8">
    <location>
        <position position="111"/>
    </location>
    <ligand>
        <name>S-adenosyl-L-methionine</name>
        <dbReference type="ChEBI" id="CHEBI:59789"/>
    </ligand>
</feature>
<evidence type="ECO:0000256" key="6">
    <source>
        <dbReference type="ARBA" id="ARBA00022884"/>
    </source>
</evidence>
<dbReference type="InterPro" id="IPR001737">
    <property type="entry name" value="KsgA/Erm"/>
</dbReference>
<keyword evidence="2 7" id="KW-0698">rRNA processing</keyword>
<dbReference type="RefSeq" id="WP_158336939.1">
    <property type="nucleotide sequence ID" value="NZ_CP034858.1"/>
</dbReference>
<dbReference type="InterPro" id="IPR020596">
    <property type="entry name" value="rRNA_Ade_Mease_Trfase_CS"/>
</dbReference>
<keyword evidence="6 7" id="KW-0694">RNA-binding</keyword>
<dbReference type="EC" id="2.1.1.182" evidence="7"/>
<dbReference type="OrthoDB" id="9814755at2"/>
<name>A0A4D6Y5S0_BUCRP</name>
<comment type="catalytic activity">
    <reaction evidence="7">
        <text>adenosine(1518)/adenosine(1519) in 16S rRNA + 4 S-adenosyl-L-methionine = N(6)-dimethyladenosine(1518)/N(6)-dimethyladenosine(1519) in 16S rRNA + 4 S-adenosyl-L-homocysteine + 4 H(+)</text>
        <dbReference type="Rhea" id="RHEA:19609"/>
        <dbReference type="Rhea" id="RHEA-COMP:10232"/>
        <dbReference type="Rhea" id="RHEA-COMP:10233"/>
        <dbReference type="ChEBI" id="CHEBI:15378"/>
        <dbReference type="ChEBI" id="CHEBI:57856"/>
        <dbReference type="ChEBI" id="CHEBI:59789"/>
        <dbReference type="ChEBI" id="CHEBI:74411"/>
        <dbReference type="ChEBI" id="CHEBI:74493"/>
        <dbReference type="EC" id="2.1.1.182"/>
    </reaction>
</comment>
<evidence type="ECO:0000313" key="10">
    <source>
        <dbReference type="EMBL" id="QCI24797.1"/>
    </source>
</evidence>
<dbReference type="Proteomes" id="UP000298688">
    <property type="component" value="Chromosome"/>
</dbReference>
<dbReference type="EMBL" id="CP034858">
    <property type="protein sequence ID" value="QCI24797.1"/>
    <property type="molecule type" value="Genomic_DNA"/>
</dbReference>
<dbReference type="InterPro" id="IPR029063">
    <property type="entry name" value="SAM-dependent_MTases_sf"/>
</dbReference>
<dbReference type="SMART" id="SM00650">
    <property type="entry name" value="rADc"/>
    <property type="match status" value="1"/>
</dbReference>
<dbReference type="FunFam" id="1.10.8.100:FF:000001">
    <property type="entry name" value="Ribosomal RNA small subunit methyltransferase A"/>
    <property type="match status" value="1"/>
</dbReference>
<gene>
    <name evidence="7 10" type="primary">rsmA</name>
    <name evidence="7" type="synonym">ksgA</name>
    <name evidence="10" type="ORF">D9V76_00735</name>
</gene>
<keyword evidence="5 7" id="KW-0949">S-adenosyl-L-methionine</keyword>
<dbReference type="InterPro" id="IPR011530">
    <property type="entry name" value="rRNA_adenine_dimethylase"/>
</dbReference>
<organism evidence="10 11">
    <name type="scientific">Buchnera aphidicola subsp. Rhopalosiphum padi</name>
    <dbReference type="NCBI Taxonomy" id="98793"/>
    <lineage>
        <taxon>Bacteria</taxon>
        <taxon>Pseudomonadati</taxon>
        <taxon>Pseudomonadota</taxon>
        <taxon>Gammaproteobacteria</taxon>
        <taxon>Enterobacterales</taxon>
        <taxon>Erwiniaceae</taxon>
        <taxon>Buchnera</taxon>
    </lineage>
</organism>
<dbReference type="PANTHER" id="PTHR11727:SF7">
    <property type="entry name" value="DIMETHYLADENOSINE TRANSFERASE-RELATED"/>
    <property type="match status" value="1"/>
</dbReference>
<proteinExistence type="inferred from homology"/>
<feature type="binding site" evidence="7 8">
    <location>
        <position position="65"/>
    </location>
    <ligand>
        <name>S-adenosyl-L-methionine</name>
        <dbReference type="ChEBI" id="CHEBI:59789"/>
    </ligand>
</feature>
<dbReference type="InterPro" id="IPR023165">
    <property type="entry name" value="rRNA_Ade_diMease-like_C"/>
</dbReference>
<feature type="binding site" evidence="7 8">
    <location>
        <position position="89"/>
    </location>
    <ligand>
        <name>S-adenosyl-L-methionine</name>
        <dbReference type="ChEBI" id="CHEBI:59789"/>
    </ligand>
</feature>
<evidence type="ECO:0000313" key="11">
    <source>
        <dbReference type="Proteomes" id="UP000298688"/>
    </source>
</evidence>
<dbReference type="NCBIfam" id="TIGR00755">
    <property type="entry name" value="ksgA"/>
    <property type="match status" value="1"/>
</dbReference>
<comment type="similarity">
    <text evidence="7">Belongs to the class I-like SAM-binding methyltransferase superfamily. rRNA adenine N(6)-methyltransferase family. RsmA subfamily.</text>
</comment>
<accession>A0A4D6Y5S0</accession>
<comment type="subcellular location">
    <subcellularLocation>
        <location evidence="7">Cytoplasm</location>
    </subcellularLocation>
</comment>
<evidence type="ECO:0000256" key="7">
    <source>
        <dbReference type="HAMAP-Rule" id="MF_00607"/>
    </source>
</evidence>